<feature type="compositionally biased region" description="Pro residues" evidence="1">
    <location>
        <begin position="74"/>
        <end position="98"/>
    </location>
</feature>
<reference evidence="3 4" key="1">
    <citation type="submission" date="2019-12" db="EMBL/GenBank/DDBJ databases">
        <title>Chromosome-level assembly of the Caenorhabditis remanei genome.</title>
        <authorList>
            <person name="Teterina A.A."/>
            <person name="Willis J.H."/>
            <person name="Phillips P.C."/>
        </authorList>
    </citation>
    <scope>NUCLEOTIDE SEQUENCE [LARGE SCALE GENOMIC DNA]</scope>
    <source>
        <strain evidence="3 4">PX506</strain>
        <tissue evidence="3">Whole organism</tissue>
    </source>
</reference>
<proteinExistence type="predicted"/>
<dbReference type="Proteomes" id="UP000483820">
    <property type="component" value="Chromosome III"/>
</dbReference>
<name>A0A6A5HA21_CAERE</name>
<dbReference type="RefSeq" id="XP_053588081.1">
    <property type="nucleotide sequence ID" value="XM_053728504.1"/>
</dbReference>
<sequence>MNLADLPGALSPKNAPVVPPPPPPPVRPKPKRPSCDSGEAALRSPLRERKKNQNFNFARYPKYANPGAPVAPVVTPPPLPPALSPKKPITPPISPKPQSPAKSKHHNNRRHQKDREKPKKEESPESSQPETDSNPGSAEKGKSPLPAAKSPAARSSVMSEVDGNQDSEKTTSPLVFVIRICYFTSFLLFIIVLILWFLAATTVLHYIEMEFFEKIFIG</sequence>
<feature type="compositionally biased region" description="Pro residues" evidence="1">
    <location>
        <begin position="17"/>
        <end position="27"/>
    </location>
</feature>
<feature type="compositionally biased region" description="Basic and acidic residues" evidence="1">
    <location>
        <begin position="113"/>
        <end position="123"/>
    </location>
</feature>
<organism evidence="3 4">
    <name type="scientific">Caenorhabditis remanei</name>
    <name type="common">Caenorhabditis vulgaris</name>
    <dbReference type="NCBI Taxonomy" id="31234"/>
    <lineage>
        <taxon>Eukaryota</taxon>
        <taxon>Metazoa</taxon>
        <taxon>Ecdysozoa</taxon>
        <taxon>Nematoda</taxon>
        <taxon>Chromadorea</taxon>
        <taxon>Rhabditida</taxon>
        <taxon>Rhabditina</taxon>
        <taxon>Rhabditomorpha</taxon>
        <taxon>Rhabditoidea</taxon>
        <taxon>Rhabditidae</taxon>
        <taxon>Peloderinae</taxon>
        <taxon>Caenorhabditis</taxon>
    </lineage>
</organism>
<feature type="region of interest" description="Disordered" evidence="1">
    <location>
        <begin position="1"/>
        <end position="168"/>
    </location>
</feature>
<feature type="transmembrane region" description="Helical" evidence="2">
    <location>
        <begin position="182"/>
        <end position="207"/>
    </location>
</feature>
<evidence type="ECO:0000256" key="2">
    <source>
        <dbReference type="SAM" id="Phobius"/>
    </source>
</evidence>
<keyword evidence="2" id="KW-1133">Transmembrane helix</keyword>
<evidence type="ECO:0000256" key="1">
    <source>
        <dbReference type="SAM" id="MobiDB-lite"/>
    </source>
</evidence>
<gene>
    <name evidence="3" type="ORF">GCK72_011508</name>
</gene>
<dbReference type="CTD" id="9802312"/>
<feature type="compositionally biased region" description="Low complexity" evidence="1">
    <location>
        <begin position="143"/>
        <end position="156"/>
    </location>
</feature>
<dbReference type="AlphaFoldDB" id="A0A6A5HA21"/>
<feature type="compositionally biased region" description="Basic residues" evidence="1">
    <location>
        <begin position="102"/>
        <end position="112"/>
    </location>
</feature>
<comment type="caution">
    <text evidence="3">The sequence shown here is derived from an EMBL/GenBank/DDBJ whole genome shotgun (WGS) entry which is preliminary data.</text>
</comment>
<keyword evidence="2" id="KW-0472">Membrane</keyword>
<dbReference type="EMBL" id="WUAV01000003">
    <property type="protein sequence ID" value="KAF1763242.1"/>
    <property type="molecule type" value="Genomic_DNA"/>
</dbReference>
<dbReference type="PRINTS" id="PR01217">
    <property type="entry name" value="PRICHEXTENSN"/>
</dbReference>
<dbReference type="KEGG" id="crq:GCK72_011508"/>
<accession>A0A6A5HA21</accession>
<protein>
    <submittedName>
        <fullName evidence="3">Uncharacterized protein</fullName>
    </submittedName>
</protein>
<evidence type="ECO:0000313" key="4">
    <source>
        <dbReference type="Proteomes" id="UP000483820"/>
    </source>
</evidence>
<evidence type="ECO:0000313" key="3">
    <source>
        <dbReference type="EMBL" id="KAF1763242.1"/>
    </source>
</evidence>
<keyword evidence="2" id="KW-0812">Transmembrane</keyword>
<dbReference type="GeneID" id="9802312"/>